<name>A0A9Q1JYM0_9CARY</name>
<feature type="compositionally biased region" description="Low complexity" evidence="1">
    <location>
        <begin position="62"/>
        <end position="72"/>
    </location>
</feature>
<keyword evidence="3" id="KW-1185">Reference proteome</keyword>
<accession>A0A9Q1JYM0</accession>
<feature type="compositionally biased region" description="Basic and acidic residues" evidence="1">
    <location>
        <begin position="33"/>
        <end position="61"/>
    </location>
</feature>
<gene>
    <name evidence="2" type="ORF">Cgig2_023200</name>
</gene>
<protein>
    <submittedName>
        <fullName evidence="2">Uncharacterized protein</fullName>
    </submittedName>
</protein>
<feature type="compositionally biased region" description="Acidic residues" evidence="1">
    <location>
        <begin position="1"/>
        <end position="12"/>
    </location>
</feature>
<evidence type="ECO:0000256" key="1">
    <source>
        <dbReference type="SAM" id="MobiDB-lite"/>
    </source>
</evidence>
<dbReference type="OrthoDB" id="734536at2759"/>
<dbReference type="PANTHER" id="PTHR37206">
    <property type="entry name" value="TRANSMEMBRANE PROTEIN"/>
    <property type="match status" value="1"/>
</dbReference>
<feature type="region of interest" description="Disordered" evidence="1">
    <location>
        <begin position="1"/>
        <end position="77"/>
    </location>
</feature>
<proteinExistence type="predicted"/>
<dbReference type="EMBL" id="JAKOGI010000553">
    <property type="protein sequence ID" value="KAJ8433248.1"/>
    <property type="molecule type" value="Genomic_DNA"/>
</dbReference>
<dbReference type="AlphaFoldDB" id="A0A9Q1JYM0"/>
<evidence type="ECO:0000313" key="3">
    <source>
        <dbReference type="Proteomes" id="UP001153076"/>
    </source>
</evidence>
<comment type="caution">
    <text evidence="2">The sequence shown here is derived from an EMBL/GenBank/DDBJ whole genome shotgun (WGS) entry which is preliminary data.</text>
</comment>
<organism evidence="2 3">
    <name type="scientific">Carnegiea gigantea</name>
    <dbReference type="NCBI Taxonomy" id="171969"/>
    <lineage>
        <taxon>Eukaryota</taxon>
        <taxon>Viridiplantae</taxon>
        <taxon>Streptophyta</taxon>
        <taxon>Embryophyta</taxon>
        <taxon>Tracheophyta</taxon>
        <taxon>Spermatophyta</taxon>
        <taxon>Magnoliopsida</taxon>
        <taxon>eudicotyledons</taxon>
        <taxon>Gunneridae</taxon>
        <taxon>Pentapetalae</taxon>
        <taxon>Caryophyllales</taxon>
        <taxon>Cactineae</taxon>
        <taxon>Cactaceae</taxon>
        <taxon>Cactoideae</taxon>
        <taxon>Echinocereeae</taxon>
        <taxon>Carnegiea</taxon>
    </lineage>
</organism>
<evidence type="ECO:0000313" key="2">
    <source>
        <dbReference type="EMBL" id="KAJ8433248.1"/>
    </source>
</evidence>
<dbReference type="Proteomes" id="UP001153076">
    <property type="component" value="Unassembled WGS sequence"/>
</dbReference>
<dbReference type="PANTHER" id="PTHR37206:SF4">
    <property type="entry name" value="TRANSMEMBRANE PROTEIN"/>
    <property type="match status" value="1"/>
</dbReference>
<sequence length="179" mass="20126">MESSEISEEITDWQEIQFPSNSHTSSSSPPAEHLNRSTGIKEQEDLPFHPEEGSEPVEKVDSSPSPLSSQGSETDLPHHLQMKSDSKLLVFLGEVKTIICASWKRMTTALRSSFQCPTFVPAAALAVVILACVKIVQGRNRLFFLIREKDRRISQLLHQIAHMNDILSARRRVPVLRIN</sequence>
<reference evidence="2" key="1">
    <citation type="submission" date="2022-04" db="EMBL/GenBank/DDBJ databases">
        <title>Carnegiea gigantea Genome sequencing and assembly v2.</title>
        <authorList>
            <person name="Copetti D."/>
            <person name="Sanderson M.J."/>
            <person name="Burquez A."/>
            <person name="Wojciechowski M.F."/>
        </authorList>
    </citation>
    <scope>NUCLEOTIDE SEQUENCE</scope>
    <source>
        <strain evidence="2">SGP5-SGP5p</strain>
        <tissue evidence="2">Aerial part</tissue>
    </source>
</reference>
<feature type="compositionally biased region" description="Low complexity" evidence="1">
    <location>
        <begin position="19"/>
        <end position="30"/>
    </location>
</feature>